<dbReference type="RefSeq" id="WP_050939529.1">
    <property type="nucleotide sequence ID" value="NZ_AP024123.1"/>
</dbReference>
<reference evidence="2 3" key="1">
    <citation type="submission" date="2018-08" db="EMBL/GenBank/DDBJ databases">
        <authorList>
            <consortium name="GenomeTrakr network: Whole genome sequencing for foodborne pathogen traceback"/>
        </authorList>
    </citation>
    <scope>NUCLEOTIDE SEQUENCE [LARGE SCALE GENOMIC DNA]</scope>
    <source>
        <strain evidence="2 3">AZ-TG102963</strain>
    </source>
</reference>
<feature type="domain" description="DUF4376" evidence="1">
    <location>
        <begin position="80"/>
        <end position="185"/>
    </location>
</feature>
<gene>
    <name evidence="2" type="ORF">C1Q91_004805</name>
</gene>
<dbReference type="InterPro" id="IPR025484">
    <property type="entry name" value="DUF4376"/>
</dbReference>
<comment type="caution">
    <text evidence="2">The sequence shown here is derived from an EMBL/GenBank/DDBJ whole genome shotgun (WGS) entry which is preliminary data.</text>
</comment>
<evidence type="ECO:0000259" key="1">
    <source>
        <dbReference type="Pfam" id="PF14301"/>
    </source>
</evidence>
<dbReference type="AlphaFoldDB" id="A0A0L1BYU5"/>
<sequence length="203" mass="22926">MDTRNSEADVRNARFNEDGSITCEVFMADRSDDSQRVYVPYTARASDPTEFGLRLWSGLISGDLGEVTPFVVTEEILEKARNQKYGEISRWRDSQENSSFVFEFSGHRWDAGKASQSRLTPVVAVAGNGLLPEHFFWTDADNQDVTLTPEELIQLDTAMNAAMVMQGFKIHERQRRMKEEVAGLTALPDIRAYPVGWPEGDDE</sequence>
<evidence type="ECO:0000313" key="2">
    <source>
        <dbReference type="EMBL" id="EFA9848306.1"/>
    </source>
</evidence>
<dbReference type="Proteomes" id="UP000523388">
    <property type="component" value="Unassembled WGS sequence"/>
</dbReference>
<organism evidence="2 3">
    <name type="scientific">Escherichia coli</name>
    <dbReference type="NCBI Taxonomy" id="562"/>
    <lineage>
        <taxon>Bacteria</taxon>
        <taxon>Pseudomonadati</taxon>
        <taxon>Pseudomonadota</taxon>
        <taxon>Gammaproteobacteria</taxon>
        <taxon>Enterobacterales</taxon>
        <taxon>Enterobacteriaceae</taxon>
        <taxon>Escherichia</taxon>
    </lineage>
</organism>
<evidence type="ECO:0000313" key="3">
    <source>
        <dbReference type="Proteomes" id="UP000523388"/>
    </source>
</evidence>
<name>A0A0L1BYU5_ECOLX</name>
<proteinExistence type="predicted"/>
<dbReference type="Pfam" id="PF14301">
    <property type="entry name" value="DUF4376"/>
    <property type="match status" value="1"/>
</dbReference>
<accession>A0A0L1BYU5</accession>
<protein>
    <submittedName>
        <fullName evidence="2">DUF4376 domain-containing protein</fullName>
    </submittedName>
</protein>
<dbReference type="EMBL" id="AASCJS010000047">
    <property type="protein sequence ID" value="EFA9848306.1"/>
    <property type="molecule type" value="Genomic_DNA"/>
</dbReference>